<dbReference type="InterPro" id="IPR001638">
    <property type="entry name" value="Solute-binding_3/MltF_N"/>
</dbReference>
<dbReference type="EMBL" id="CP017157">
    <property type="protein sequence ID" value="AOP45715.1"/>
    <property type="molecule type" value="Genomic_DNA"/>
</dbReference>
<keyword evidence="4" id="KW-1185">Reference proteome</keyword>
<dbReference type="SUPFAM" id="SSF53850">
    <property type="entry name" value="Periplasmic binding protein-like II"/>
    <property type="match status" value="1"/>
</dbReference>
<evidence type="ECO:0000259" key="2">
    <source>
        <dbReference type="SMART" id="SM00062"/>
    </source>
</evidence>
<feature type="domain" description="Solute-binding protein family 3/N-terminal" evidence="2">
    <location>
        <begin position="66"/>
        <end position="298"/>
    </location>
</feature>
<dbReference type="KEGG" id="slc:SL103_05195"/>
<dbReference type="NCBIfam" id="TIGR02995">
    <property type="entry name" value="ectoine_ehuB"/>
    <property type="match status" value="1"/>
</dbReference>
<dbReference type="PANTHER" id="PTHR35936:SF17">
    <property type="entry name" value="ARGININE-BINDING EXTRACELLULAR PROTEIN ARTP"/>
    <property type="match status" value="1"/>
</dbReference>
<dbReference type="Proteomes" id="UP000094094">
    <property type="component" value="Chromosome"/>
</dbReference>
<protein>
    <submittedName>
        <fullName evidence="3">Ectoine/hydroxyectoine ABC transporter substrate-binding protein EhuB</fullName>
    </submittedName>
</protein>
<evidence type="ECO:0000313" key="4">
    <source>
        <dbReference type="Proteomes" id="UP000094094"/>
    </source>
</evidence>
<dbReference type="PROSITE" id="PS51318">
    <property type="entry name" value="TAT"/>
    <property type="match status" value="1"/>
</dbReference>
<proteinExistence type="predicted"/>
<dbReference type="AlphaFoldDB" id="A0A1D7VG34"/>
<dbReference type="CDD" id="cd01002">
    <property type="entry name" value="PBP2_Ehub_like"/>
    <property type="match status" value="1"/>
</dbReference>
<organism evidence="3 4">
    <name type="scientific">Streptomyces lydicus</name>
    <dbReference type="NCBI Taxonomy" id="47763"/>
    <lineage>
        <taxon>Bacteria</taxon>
        <taxon>Bacillati</taxon>
        <taxon>Actinomycetota</taxon>
        <taxon>Actinomycetes</taxon>
        <taxon>Kitasatosporales</taxon>
        <taxon>Streptomycetaceae</taxon>
        <taxon>Streptomyces</taxon>
    </lineage>
</organism>
<dbReference type="Pfam" id="PF00497">
    <property type="entry name" value="SBP_bac_3"/>
    <property type="match status" value="1"/>
</dbReference>
<keyword evidence="1" id="KW-0732">Signal</keyword>
<dbReference type="RefSeq" id="WP_069567586.1">
    <property type="nucleotide sequence ID" value="NZ_CP017157.1"/>
</dbReference>
<dbReference type="PANTHER" id="PTHR35936">
    <property type="entry name" value="MEMBRANE-BOUND LYTIC MUREIN TRANSGLYCOSYLASE F"/>
    <property type="match status" value="1"/>
</dbReference>
<dbReference type="GO" id="GO:0051470">
    <property type="term" value="P:ectoine transmembrane transport"/>
    <property type="evidence" value="ECO:0007669"/>
    <property type="project" value="InterPro"/>
</dbReference>
<dbReference type="Gene3D" id="3.40.190.10">
    <property type="entry name" value="Periplasmic binding protein-like II"/>
    <property type="match status" value="2"/>
</dbReference>
<evidence type="ECO:0000313" key="3">
    <source>
        <dbReference type="EMBL" id="AOP45715.1"/>
    </source>
</evidence>
<name>A0A1D7VG34_9ACTN</name>
<sequence>MASPPWNTSEITGQLTRGIRRRSLLAGVAALGAAGALGAATGCSRVDVSGATDGGHLLEDLRKKGTVRMGIASEPPYASINSKGELTGEAPAVAKTIFQRLGIKNFEPVPVEFGALVPGLHSFQYDVIVAGMFINKARCAAVLFSDPDYESKDAFLVPKGNPHKIKDYPDIARQHLRMGTGIGYAEIDYAVGNGVKKSTIQTYGDQIAGMEALEAGRIDAFAGTALTMIEALKTGKHPKVEMTSPFTPTVDGKPQRDGGGYGFRIGETKLRDAFNNELQKMKKSGELLRIAKPYGFTEEFMTDLTAKELCKK</sequence>
<dbReference type="InterPro" id="IPR014337">
    <property type="entry name" value="Ectoine_EhuB"/>
</dbReference>
<evidence type="ECO:0000256" key="1">
    <source>
        <dbReference type="ARBA" id="ARBA00022729"/>
    </source>
</evidence>
<accession>A0A1D7VG34</accession>
<gene>
    <name evidence="3" type="ORF">SL103_05195</name>
</gene>
<reference evidence="3 4" key="1">
    <citation type="submission" date="2016-09" db="EMBL/GenBank/DDBJ databases">
        <title>Complete genome sequencing of Streptomyces lydicus 103 and metabolic pathways analysis of antibiotic biosynthesis.</title>
        <authorList>
            <person name="Jia N."/>
            <person name="Ding M.-Z."/>
            <person name="Gao F."/>
            <person name="Yuan Y.-J."/>
        </authorList>
    </citation>
    <scope>NUCLEOTIDE SEQUENCE [LARGE SCALE GENOMIC DNA]</scope>
    <source>
        <strain evidence="3 4">103</strain>
    </source>
</reference>
<dbReference type="SMART" id="SM00062">
    <property type="entry name" value="PBPb"/>
    <property type="match status" value="1"/>
</dbReference>
<dbReference type="InterPro" id="IPR006311">
    <property type="entry name" value="TAT_signal"/>
</dbReference>
<dbReference type="GO" id="GO:0033294">
    <property type="term" value="F:ectoine binding"/>
    <property type="evidence" value="ECO:0007669"/>
    <property type="project" value="InterPro"/>
</dbReference>